<organism evidence="8 9">
    <name type="scientific">Methylovorus glucosotrophus (strain SIP3-4)</name>
    <dbReference type="NCBI Taxonomy" id="582744"/>
    <lineage>
        <taxon>Bacteria</taxon>
        <taxon>Pseudomonadati</taxon>
        <taxon>Pseudomonadota</taxon>
        <taxon>Betaproteobacteria</taxon>
        <taxon>Nitrosomonadales</taxon>
        <taxon>Methylophilaceae</taxon>
        <taxon>Methylovorus</taxon>
    </lineage>
</organism>
<reference evidence="8 9" key="2">
    <citation type="journal article" date="2011" name="J. Bacteriol.">
        <title>Genomes of three methylotrophs from a single niche uncover genetic and metabolic divergence of Methylophilaceae.</title>
        <authorList>
            <person name="Lapidus A."/>
            <person name="Clum A."/>
            <person name="Labutti K."/>
            <person name="Kaluzhnaya M.G."/>
            <person name="Lim S."/>
            <person name="Beck D.A."/>
            <person name="Glavina Del Rio T."/>
            <person name="Nolan M."/>
            <person name="Mavromatis K."/>
            <person name="Huntemann M."/>
            <person name="Lucas S."/>
            <person name="Lidstrom M.E."/>
            <person name="Ivanova N."/>
            <person name="Chistoserdova L."/>
        </authorList>
    </citation>
    <scope>NUCLEOTIDE SEQUENCE [LARGE SCALE GENOMIC DNA]</scope>
    <source>
        <strain evidence="8 9">SIP3-4</strain>
    </source>
</reference>
<dbReference type="PROSITE" id="PS51257">
    <property type="entry name" value="PROKAR_LIPOPROTEIN"/>
    <property type="match status" value="1"/>
</dbReference>
<proteinExistence type="predicted"/>
<dbReference type="InterPro" id="IPR008816">
    <property type="entry name" value="Gly_zipper_2TM_dom"/>
</dbReference>
<evidence type="ECO:0000256" key="5">
    <source>
        <dbReference type="ARBA" id="ARBA00023288"/>
    </source>
</evidence>
<evidence type="ECO:0000256" key="2">
    <source>
        <dbReference type="ARBA" id="ARBA00022729"/>
    </source>
</evidence>
<feature type="domain" description="Glycine zipper 2TM" evidence="7">
    <location>
        <begin position="60"/>
        <end position="99"/>
    </location>
</feature>
<keyword evidence="2 6" id="KW-0732">Signal</keyword>
<feature type="signal peptide" evidence="6">
    <location>
        <begin position="1"/>
        <end position="20"/>
    </location>
</feature>
<dbReference type="InterPro" id="IPR051407">
    <property type="entry name" value="Bact_OM_lipoprot/Surf_antigen"/>
</dbReference>
<evidence type="ECO:0000259" key="7">
    <source>
        <dbReference type="Pfam" id="PF05433"/>
    </source>
</evidence>
<dbReference type="Proteomes" id="UP000002743">
    <property type="component" value="Chromosome"/>
</dbReference>
<dbReference type="HOGENOM" id="CLU_090265_3_3_4"/>
<dbReference type="OrthoDB" id="5298161at2"/>
<evidence type="ECO:0000256" key="1">
    <source>
        <dbReference type="ARBA" id="ARBA00004459"/>
    </source>
</evidence>
<dbReference type="Pfam" id="PF05433">
    <property type="entry name" value="Rick_17kDa_Anti"/>
    <property type="match status" value="1"/>
</dbReference>
<dbReference type="GO" id="GO:0009279">
    <property type="term" value="C:cell outer membrane"/>
    <property type="evidence" value="ECO:0007669"/>
    <property type="project" value="UniProtKB-SubCell"/>
</dbReference>
<evidence type="ECO:0000256" key="3">
    <source>
        <dbReference type="ARBA" id="ARBA00023136"/>
    </source>
</evidence>
<dbReference type="KEGG" id="mei:Msip34_2269"/>
<dbReference type="PANTHER" id="PTHR35603">
    <property type="match status" value="1"/>
</dbReference>
<gene>
    <name evidence="8" type="ordered locus">Msip34_2269</name>
</gene>
<evidence type="ECO:0000256" key="6">
    <source>
        <dbReference type="SAM" id="SignalP"/>
    </source>
</evidence>
<name>C6X9X0_METGS</name>
<keyword evidence="5" id="KW-0449">Lipoprotein</keyword>
<evidence type="ECO:0000313" key="8">
    <source>
        <dbReference type="EMBL" id="ACT51511.1"/>
    </source>
</evidence>
<evidence type="ECO:0000256" key="4">
    <source>
        <dbReference type="ARBA" id="ARBA00023139"/>
    </source>
</evidence>
<evidence type="ECO:0000313" key="9">
    <source>
        <dbReference type="Proteomes" id="UP000002743"/>
    </source>
</evidence>
<keyword evidence="9" id="KW-1185">Reference proteome</keyword>
<dbReference type="eggNOG" id="COG3133">
    <property type="taxonomic scope" value="Bacteria"/>
</dbReference>
<dbReference type="PANTHER" id="PTHR35603:SF1">
    <property type="entry name" value="OUTER MEMBRANE LIPOPROTEIN SLYB"/>
    <property type="match status" value="1"/>
</dbReference>
<keyword evidence="4" id="KW-0564">Palmitate</keyword>
<comment type="subcellular location">
    <subcellularLocation>
        <location evidence="1">Cell outer membrane</location>
        <topology evidence="1">Lipid-anchor</topology>
    </subcellularLocation>
</comment>
<accession>C6X9X0</accession>
<protein>
    <submittedName>
        <fullName evidence="8">17 kDa surface antigen</fullName>
    </submittedName>
</protein>
<dbReference type="STRING" id="582744.Msip34_2269"/>
<feature type="chain" id="PRO_5002970892" evidence="6">
    <location>
        <begin position="21"/>
        <end position="150"/>
    </location>
</feature>
<reference evidence="9" key="1">
    <citation type="submission" date="2009-07" db="EMBL/GenBank/DDBJ databases">
        <title>Complete sequence of chromosome of Methylovorus sp. SIP3-4.</title>
        <authorList>
            <person name="Lucas S."/>
            <person name="Copeland A."/>
            <person name="Lapidus A."/>
            <person name="Glavina del Rio T."/>
            <person name="Tice H."/>
            <person name="Bruce D."/>
            <person name="Goodwin L."/>
            <person name="Pitluck S."/>
            <person name="Clum A."/>
            <person name="Larimer F."/>
            <person name="Land M."/>
            <person name="Hauser L."/>
            <person name="Kyrpides N."/>
            <person name="Mikhailova N."/>
            <person name="Kayluzhnaya M."/>
            <person name="Chistoserdova L."/>
        </authorList>
    </citation>
    <scope>NUCLEOTIDE SEQUENCE [LARGE SCALE GENOMIC DNA]</scope>
    <source>
        <strain evidence="9">SIP3-4</strain>
    </source>
</reference>
<dbReference type="EMBL" id="CP001674">
    <property type="protein sequence ID" value="ACT51511.1"/>
    <property type="molecule type" value="Genomic_DNA"/>
</dbReference>
<keyword evidence="3" id="KW-0472">Membrane</keyword>
<sequence precursor="true">MNTVKLVGIAVMLAMLGACASSNSGSVYSRDEARKVQTVKMGVVESVRTVKLEGTKSPVGTAGGAVVGGVAGSTMGGGKGQAIATVLGAIVGGLAGSAAEEGLTRKDGLEITVKLDSGTMIAVVQEADDQFQPGERVRILESGGTTRVSH</sequence>
<dbReference type="AlphaFoldDB" id="C6X9X0"/>